<evidence type="ECO:0000313" key="3">
    <source>
        <dbReference type="EMBL" id="KAG8231902.1"/>
    </source>
</evidence>
<gene>
    <name evidence="3" type="ORF">J437_LFUL011371</name>
</gene>
<dbReference type="Proteomes" id="UP000792457">
    <property type="component" value="Unassembled WGS sequence"/>
</dbReference>
<feature type="domain" description="SBF1/SBF2" evidence="2">
    <location>
        <begin position="186"/>
        <end position="321"/>
    </location>
</feature>
<evidence type="ECO:0000313" key="4">
    <source>
        <dbReference type="Proteomes" id="UP000792457"/>
    </source>
</evidence>
<evidence type="ECO:0000259" key="2">
    <source>
        <dbReference type="Pfam" id="PF12335"/>
    </source>
</evidence>
<feature type="region of interest" description="Disordered" evidence="1">
    <location>
        <begin position="57"/>
        <end position="84"/>
    </location>
</feature>
<reference evidence="3" key="1">
    <citation type="submission" date="2013-04" db="EMBL/GenBank/DDBJ databases">
        <authorList>
            <person name="Qu J."/>
            <person name="Murali S.C."/>
            <person name="Bandaranaike D."/>
            <person name="Bellair M."/>
            <person name="Blankenburg K."/>
            <person name="Chao H."/>
            <person name="Dinh H."/>
            <person name="Doddapaneni H."/>
            <person name="Downs B."/>
            <person name="Dugan-Rocha S."/>
            <person name="Elkadiri S."/>
            <person name="Gnanaolivu R.D."/>
            <person name="Hernandez B."/>
            <person name="Javaid M."/>
            <person name="Jayaseelan J.C."/>
            <person name="Lee S."/>
            <person name="Li M."/>
            <person name="Ming W."/>
            <person name="Munidasa M."/>
            <person name="Muniz J."/>
            <person name="Nguyen L."/>
            <person name="Ongeri F."/>
            <person name="Osuji N."/>
            <person name="Pu L.-L."/>
            <person name="Puazo M."/>
            <person name="Qu C."/>
            <person name="Quiroz J."/>
            <person name="Raj R."/>
            <person name="Weissenberger G."/>
            <person name="Xin Y."/>
            <person name="Zou X."/>
            <person name="Han Y."/>
            <person name="Richards S."/>
            <person name="Worley K."/>
            <person name="Muzny D."/>
            <person name="Gibbs R."/>
        </authorList>
    </citation>
    <scope>NUCLEOTIDE SEQUENCE</scope>
    <source>
        <strain evidence="3">Sampled in the wild</strain>
    </source>
</reference>
<dbReference type="AlphaFoldDB" id="A0A8K0KBF9"/>
<dbReference type="OrthoDB" id="6268344at2759"/>
<evidence type="ECO:0000256" key="1">
    <source>
        <dbReference type="SAM" id="MobiDB-lite"/>
    </source>
</evidence>
<comment type="caution">
    <text evidence="3">The sequence shown here is derived from an EMBL/GenBank/DDBJ whole genome shotgun (WGS) entry which is preliminary data.</text>
</comment>
<reference evidence="3" key="2">
    <citation type="submission" date="2017-10" db="EMBL/GenBank/DDBJ databases">
        <title>Ladona fulva Genome sequencing and assembly.</title>
        <authorList>
            <person name="Murali S."/>
            <person name="Richards S."/>
            <person name="Bandaranaike D."/>
            <person name="Bellair M."/>
            <person name="Blankenburg K."/>
            <person name="Chao H."/>
            <person name="Dinh H."/>
            <person name="Doddapaneni H."/>
            <person name="Dugan-Rocha S."/>
            <person name="Elkadiri S."/>
            <person name="Gnanaolivu R."/>
            <person name="Hernandez B."/>
            <person name="Skinner E."/>
            <person name="Javaid M."/>
            <person name="Lee S."/>
            <person name="Li M."/>
            <person name="Ming W."/>
            <person name="Munidasa M."/>
            <person name="Muniz J."/>
            <person name="Nguyen L."/>
            <person name="Hughes D."/>
            <person name="Osuji N."/>
            <person name="Pu L.-L."/>
            <person name="Puazo M."/>
            <person name="Qu C."/>
            <person name="Quiroz J."/>
            <person name="Raj R."/>
            <person name="Weissenberger G."/>
            <person name="Xin Y."/>
            <person name="Zou X."/>
            <person name="Han Y."/>
            <person name="Worley K."/>
            <person name="Muzny D."/>
            <person name="Gibbs R."/>
        </authorList>
    </citation>
    <scope>NUCLEOTIDE SEQUENCE</scope>
    <source>
        <strain evidence="3">Sampled in the wild</strain>
    </source>
</reference>
<dbReference type="Pfam" id="PF12335">
    <property type="entry name" value="SBF2"/>
    <property type="match status" value="1"/>
</dbReference>
<dbReference type="InterPro" id="IPR039872">
    <property type="entry name" value="KIAA0513"/>
</dbReference>
<organism evidence="3 4">
    <name type="scientific">Ladona fulva</name>
    <name type="common">Scarce chaser dragonfly</name>
    <name type="synonym">Libellula fulva</name>
    <dbReference type="NCBI Taxonomy" id="123851"/>
    <lineage>
        <taxon>Eukaryota</taxon>
        <taxon>Metazoa</taxon>
        <taxon>Ecdysozoa</taxon>
        <taxon>Arthropoda</taxon>
        <taxon>Hexapoda</taxon>
        <taxon>Insecta</taxon>
        <taxon>Pterygota</taxon>
        <taxon>Palaeoptera</taxon>
        <taxon>Odonata</taxon>
        <taxon>Epiprocta</taxon>
        <taxon>Anisoptera</taxon>
        <taxon>Libelluloidea</taxon>
        <taxon>Libellulidae</taxon>
        <taxon>Ladona</taxon>
    </lineage>
</organism>
<proteinExistence type="predicted"/>
<dbReference type="InterPro" id="IPR022096">
    <property type="entry name" value="SBF1/SBF2"/>
</dbReference>
<accession>A0A8K0KBF9</accession>
<dbReference type="PANTHER" id="PTHR13663">
    <property type="entry name" value="SIMILAR TO RIKEN CDNA 6430548M08"/>
    <property type="match status" value="1"/>
</dbReference>
<protein>
    <recommendedName>
        <fullName evidence="2">SBF1/SBF2 domain-containing protein</fullName>
    </recommendedName>
</protein>
<feature type="compositionally biased region" description="Low complexity" evidence="1">
    <location>
        <begin position="124"/>
        <end position="139"/>
    </location>
</feature>
<feature type="region of interest" description="Disordered" evidence="1">
    <location>
        <begin position="122"/>
        <end position="143"/>
    </location>
</feature>
<dbReference type="EMBL" id="KZ308583">
    <property type="protein sequence ID" value="KAG8231902.1"/>
    <property type="molecule type" value="Genomic_DNA"/>
</dbReference>
<name>A0A8K0KBF9_LADFU</name>
<sequence length="424" mass="47025">MVDVKSVSDDRGKGGLPLGGLVGRTRGAFRLGLRNMLEGSNGILSGISSRLGSALSITTDEDETEERSKCSSNSFEDDPVDDREDKICGRSGSICSDNANTELRATGPDPFDKLKVIADVPPISSASGSEGEGYGPSTSIDTSDHDCRKPWGGIHSGSEGSVQSWASSLSLDTQSEEGAGSMEVAEFMRLFVKDLFENPASILSDRKARFGQLAQEAGRLWFSRFVNARRVQGKRVGEATFYGLVQHFAVALFECAEADDFSPAKSLMNMCFTFYHQVEKAGCEPYREYPASYLREQPIWRSLRFWNAAFFDALQGERSRRILPVQSWEPPDSSSPLLTEDRSYLENAAFGQLGCTMSYVGVMQGLCMAVRVRTFTCNMHAFGLSKEMVLEFLRKQCFIASLRPEQEKMLRENIDRMYSETEPF</sequence>
<keyword evidence="4" id="KW-1185">Reference proteome</keyword>
<dbReference type="PANTHER" id="PTHR13663:SF2">
    <property type="entry name" value="SIMILAR TO RIKEN CDNA 6430548M08"/>
    <property type="match status" value="1"/>
</dbReference>